<feature type="region of interest" description="Disordered" evidence="1">
    <location>
        <begin position="1"/>
        <end position="33"/>
    </location>
</feature>
<dbReference type="RefSeq" id="WP_233594127.1">
    <property type="nucleotide sequence ID" value="NZ_RBRS01000376.1"/>
</dbReference>
<comment type="caution">
    <text evidence="2">The sequence shown here is derived from an EMBL/GenBank/DDBJ whole genome shotgun (WGS) entry which is preliminary data.</text>
</comment>
<dbReference type="EMBL" id="RBRS01000376">
    <property type="protein sequence ID" value="RMR11249.1"/>
    <property type="molecule type" value="Genomic_DNA"/>
</dbReference>
<name>A0A3M4S8H3_PSEA0</name>
<evidence type="ECO:0000256" key="1">
    <source>
        <dbReference type="SAM" id="MobiDB-lite"/>
    </source>
</evidence>
<proteinExistence type="predicted"/>
<evidence type="ECO:0000313" key="3">
    <source>
        <dbReference type="Proteomes" id="UP000271097"/>
    </source>
</evidence>
<accession>A0A3M4S8H3</accession>
<reference evidence="2 3" key="1">
    <citation type="submission" date="2018-08" db="EMBL/GenBank/DDBJ databases">
        <title>Recombination of ecologically and evolutionarily significant loci maintains genetic cohesion in the Pseudomonas syringae species complex.</title>
        <authorList>
            <person name="Dillon M."/>
            <person name="Thakur S."/>
            <person name="Almeida R.N.D."/>
            <person name="Weir B.S."/>
            <person name="Guttman D.S."/>
        </authorList>
    </citation>
    <scope>NUCLEOTIDE SEQUENCE [LARGE SCALE GENOMIC DNA]</scope>
    <source>
        <strain evidence="2 3">ICMP 5931</strain>
    </source>
</reference>
<evidence type="ECO:0000313" key="2">
    <source>
        <dbReference type="EMBL" id="RMR11249.1"/>
    </source>
</evidence>
<sequence length="178" mass="19663">MNGTKEENQSLAECVEPNRAPVRQTVKRDTSDLTGLSPAQAKAFGDAVMANFTTTIPLKGCSDTGAQYERPKNRRNLLLKAMQAGAEIVFDPFGFETAPFTTDVEMLLGGVPIVMYADGTEQFLDDSEEPVHAYSPCLEADALEAFCKENIEKYEAFNAEHGSDKLMTQRVPMTPFWK</sequence>
<dbReference type="Proteomes" id="UP000271097">
    <property type="component" value="Unassembled WGS sequence"/>
</dbReference>
<dbReference type="AlphaFoldDB" id="A0A3M4S8H3"/>
<gene>
    <name evidence="2" type="ORF">ALP90_200165</name>
</gene>
<organism evidence="2 3">
    <name type="scientific">Pseudomonas amygdali pv. ulmi</name>
    <dbReference type="NCBI Taxonomy" id="251720"/>
    <lineage>
        <taxon>Bacteria</taxon>
        <taxon>Pseudomonadati</taxon>
        <taxon>Pseudomonadota</taxon>
        <taxon>Gammaproteobacteria</taxon>
        <taxon>Pseudomonadales</taxon>
        <taxon>Pseudomonadaceae</taxon>
        <taxon>Pseudomonas</taxon>
        <taxon>Pseudomonas amygdali</taxon>
    </lineage>
</organism>
<protein>
    <submittedName>
        <fullName evidence="2">Uncharacterized protein</fullName>
    </submittedName>
</protein>